<dbReference type="EMBL" id="AWUE01021994">
    <property type="protein sequence ID" value="OMO60016.1"/>
    <property type="molecule type" value="Genomic_DNA"/>
</dbReference>
<accession>A0A1R3GPN2</accession>
<dbReference type="AlphaFoldDB" id="A0A1R3GPN2"/>
<dbReference type="Proteomes" id="UP000187203">
    <property type="component" value="Unassembled WGS sequence"/>
</dbReference>
<evidence type="ECO:0000313" key="2">
    <source>
        <dbReference type="Proteomes" id="UP000187203"/>
    </source>
</evidence>
<reference evidence="2" key="1">
    <citation type="submission" date="2013-09" db="EMBL/GenBank/DDBJ databases">
        <title>Corchorus olitorius genome sequencing.</title>
        <authorList>
            <person name="Alam M."/>
            <person name="Haque M.S."/>
            <person name="Islam M.S."/>
            <person name="Emdad E.M."/>
            <person name="Islam M.M."/>
            <person name="Ahmed B."/>
            <person name="Halim A."/>
            <person name="Hossen Q.M.M."/>
            <person name="Hossain M.Z."/>
            <person name="Ahmed R."/>
            <person name="Khan M.M."/>
            <person name="Islam R."/>
            <person name="Rashid M.M."/>
            <person name="Khan S.A."/>
            <person name="Rahman M.S."/>
            <person name="Alam M."/>
            <person name="Yahiya A.S."/>
            <person name="Khan M.S."/>
            <person name="Azam M.S."/>
            <person name="Haque T."/>
            <person name="Lashkar M.Z.H."/>
            <person name="Akhand A.I."/>
            <person name="Morshed G."/>
            <person name="Roy S."/>
            <person name="Uddin K.S."/>
            <person name="Rabeya T."/>
            <person name="Hossain A.S."/>
            <person name="Chowdhury A."/>
            <person name="Snigdha A.R."/>
            <person name="Mortoza M.S."/>
            <person name="Matin S.A."/>
            <person name="Hoque S.M.E."/>
            <person name="Islam M.K."/>
            <person name="Roy D.K."/>
            <person name="Haider R."/>
            <person name="Moosa M.M."/>
            <person name="Elias S.M."/>
            <person name="Hasan A.M."/>
            <person name="Jahan S."/>
            <person name="Shafiuddin M."/>
            <person name="Mahmood N."/>
            <person name="Shommy N.S."/>
        </authorList>
    </citation>
    <scope>NUCLEOTIDE SEQUENCE [LARGE SCALE GENOMIC DNA]</scope>
    <source>
        <strain evidence="2">cv. O-4</strain>
    </source>
</reference>
<sequence length="54" mass="6278">MEEQRDEEAKRFFEPISTIVPVRSLPELKTDGDDDLATPWLLTWPPVAFLSQDF</sequence>
<name>A0A1R3GPN2_9ROSI</name>
<gene>
    <name evidence="1" type="ORF">COLO4_33970</name>
</gene>
<evidence type="ECO:0000313" key="1">
    <source>
        <dbReference type="EMBL" id="OMO60016.1"/>
    </source>
</evidence>
<comment type="caution">
    <text evidence="1">The sequence shown here is derived from an EMBL/GenBank/DDBJ whole genome shotgun (WGS) entry which is preliminary data.</text>
</comment>
<proteinExistence type="predicted"/>
<organism evidence="1 2">
    <name type="scientific">Corchorus olitorius</name>
    <dbReference type="NCBI Taxonomy" id="93759"/>
    <lineage>
        <taxon>Eukaryota</taxon>
        <taxon>Viridiplantae</taxon>
        <taxon>Streptophyta</taxon>
        <taxon>Embryophyta</taxon>
        <taxon>Tracheophyta</taxon>
        <taxon>Spermatophyta</taxon>
        <taxon>Magnoliopsida</taxon>
        <taxon>eudicotyledons</taxon>
        <taxon>Gunneridae</taxon>
        <taxon>Pentapetalae</taxon>
        <taxon>rosids</taxon>
        <taxon>malvids</taxon>
        <taxon>Malvales</taxon>
        <taxon>Malvaceae</taxon>
        <taxon>Grewioideae</taxon>
        <taxon>Apeibeae</taxon>
        <taxon>Corchorus</taxon>
    </lineage>
</organism>
<protein>
    <submittedName>
        <fullName evidence="1">Uncharacterized protein</fullName>
    </submittedName>
</protein>
<keyword evidence="2" id="KW-1185">Reference proteome</keyword>